<dbReference type="InterPro" id="IPR036390">
    <property type="entry name" value="WH_DNA-bd_sf"/>
</dbReference>
<reference evidence="6" key="1">
    <citation type="submission" date="2022-10" db="EMBL/GenBank/DDBJ databases">
        <title>The complete genomes of actinobacterial strains from the NBC collection.</title>
        <authorList>
            <person name="Joergensen T.S."/>
            <person name="Alvarez Arevalo M."/>
            <person name="Sterndorff E.B."/>
            <person name="Faurdal D."/>
            <person name="Vuksanovic O."/>
            <person name="Mourched A.-S."/>
            <person name="Charusanti P."/>
            <person name="Shaw S."/>
            <person name="Blin K."/>
            <person name="Weber T."/>
        </authorList>
    </citation>
    <scope>NUCLEOTIDE SEQUENCE</scope>
    <source>
        <strain evidence="6">NBC_00222</strain>
    </source>
</reference>
<evidence type="ECO:0000313" key="7">
    <source>
        <dbReference type="Proteomes" id="UP001432222"/>
    </source>
</evidence>
<protein>
    <submittedName>
        <fullName evidence="6">LysR family transcriptional regulator</fullName>
    </submittedName>
</protein>
<evidence type="ECO:0000259" key="5">
    <source>
        <dbReference type="PROSITE" id="PS50931"/>
    </source>
</evidence>
<gene>
    <name evidence="6" type="ORF">OHA16_36255</name>
</gene>
<dbReference type="SUPFAM" id="SSF46785">
    <property type="entry name" value="Winged helix' DNA-binding domain"/>
    <property type="match status" value="1"/>
</dbReference>
<comment type="similarity">
    <text evidence="1">Belongs to the LysR transcriptional regulatory family.</text>
</comment>
<sequence length="301" mass="31867">MDMAWLDVFRTTARLGSFTAAGEQLGFTQSAISRQIATLEGEFGVQLFDRLARGVRLTEHGRTLLPHAEALLERLDGTHRDLAALTGLGLGRLRMGAFDSANAALVPAALAAFRTAHPGIGISLAEGLSAQLLDRLRDGAIDLAVVAAYPGHPYDTELFDLRPLAEDPVLVALPPDHPLAGREQLRLVELADEPWIAASSRAESTLLAACVRSGFRPRIAYEVGAWTAKLGLVAAGFGATLIPALAARATRPDIALVPLHPEDTPVRLVRTVTLRAHSAPPAVTAFLPHLARAAAAAPPRA</sequence>
<dbReference type="EMBL" id="CP108110">
    <property type="protein sequence ID" value="WUQ87965.1"/>
    <property type="molecule type" value="Genomic_DNA"/>
</dbReference>
<keyword evidence="2" id="KW-0805">Transcription regulation</keyword>
<dbReference type="PANTHER" id="PTHR30346">
    <property type="entry name" value="TRANSCRIPTIONAL DUAL REGULATOR HCAR-RELATED"/>
    <property type="match status" value="1"/>
</dbReference>
<dbReference type="InterPro" id="IPR005119">
    <property type="entry name" value="LysR_subst-bd"/>
</dbReference>
<evidence type="ECO:0000256" key="3">
    <source>
        <dbReference type="ARBA" id="ARBA00023125"/>
    </source>
</evidence>
<organism evidence="6 7">
    <name type="scientific">Kitasatospora purpeofusca</name>
    <dbReference type="NCBI Taxonomy" id="67352"/>
    <lineage>
        <taxon>Bacteria</taxon>
        <taxon>Bacillati</taxon>
        <taxon>Actinomycetota</taxon>
        <taxon>Actinomycetes</taxon>
        <taxon>Kitasatosporales</taxon>
        <taxon>Streptomycetaceae</taxon>
        <taxon>Kitasatospora</taxon>
    </lineage>
</organism>
<dbReference type="Proteomes" id="UP001432222">
    <property type="component" value="Chromosome"/>
</dbReference>
<dbReference type="Pfam" id="PF00126">
    <property type="entry name" value="HTH_1"/>
    <property type="match status" value="1"/>
</dbReference>
<dbReference type="SUPFAM" id="SSF53850">
    <property type="entry name" value="Periplasmic binding protein-like II"/>
    <property type="match status" value="1"/>
</dbReference>
<dbReference type="PRINTS" id="PR00039">
    <property type="entry name" value="HTHLYSR"/>
</dbReference>
<dbReference type="CDD" id="cd08423">
    <property type="entry name" value="PBP2_LTTR_like_6"/>
    <property type="match status" value="1"/>
</dbReference>
<feature type="domain" description="HTH lysR-type" evidence="5">
    <location>
        <begin position="1"/>
        <end position="58"/>
    </location>
</feature>
<dbReference type="InterPro" id="IPR000847">
    <property type="entry name" value="LysR_HTH_N"/>
</dbReference>
<dbReference type="Gene3D" id="3.40.190.10">
    <property type="entry name" value="Periplasmic binding protein-like II"/>
    <property type="match status" value="2"/>
</dbReference>
<evidence type="ECO:0000256" key="2">
    <source>
        <dbReference type="ARBA" id="ARBA00023015"/>
    </source>
</evidence>
<proteinExistence type="inferred from homology"/>
<dbReference type="RefSeq" id="WP_328958519.1">
    <property type="nucleotide sequence ID" value="NZ_CP108110.1"/>
</dbReference>
<evidence type="ECO:0000256" key="1">
    <source>
        <dbReference type="ARBA" id="ARBA00009437"/>
    </source>
</evidence>
<keyword evidence="4" id="KW-0804">Transcription</keyword>
<accession>A0ABZ1UAR1</accession>
<dbReference type="InterPro" id="IPR036388">
    <property type="entry name" value="WH-like_DNA-bd_sf"/>
</dbReference>
<dbReference type="PROSITE" id="PS50931">
    <property type="entry name" value="HTH_LYSR"/>
    <property type="match status" value="1"/>
</dbReference>
<evidence type="ECO:0000313" key="6">
    <source>
        <dbReference type="EMBL" id="WUQ87965.1"/>
    </source>
</evidence>
<dbReference type="PANTHER" id="PTHR30346:SF29">
    <property type="entry name" value="LYSR SUBSTRATE-BINDING"/>
    <property type="match status" value="1"/>
</dbReference>
<name>A0ABZ1UAR1_9ACTN</name>
<evidence type="ECO:0000256" key="4">
    <source>
        <dbReference type="ARBA" id="ARBA00023163"/>
    </source>
</evidence>
<keyword evidence="7" id="KW-1185">Reference proteome</keyword>
<dbReference type="Pfam" id="PF03466">
    <property type="entry name" value="LysR_substrate"/>
    <property type="match status" value="1"/>
</dbReference>
<keyword evidence="3" id="KW-0238">DNA-binding</keyword>
<dbReference type="Gene3D" id="1.10.10.10">
    <property type="entry name" value="Winged helix-like DNA-binding domain superfamily/Winged helix DNA-binding domain"/>
    <property type="match status" value="1"/>
</dbReference>